<feature type="transmembrane region" description="Helical" evidence="2">
    <location>
        <begin position="134"/>
        <end position="157"/>
    </location>
</feature>
<feature type="domain" description="PAS" evidence="3">
    <location>
        <begin position="548"/>
        <end position="606"/>
    </location>
</feature>
<dbReference type="PROSITE" id="PS50887">
    <property type="entry name" value="GGDEF"/>
    <property type="match status" value="1"/>
</dbReference>
<evidence type="ECO:0000313" key="8">
    <source>
        <dbReference type="Proteomes" id="UP000190061"/>
    </source>
</evidence>
<evidence type="ECO:0000259" key="4">
    <source>
        <dbReference type="PROSITE" id="PS50113"/>
    </source>
</evidence>
<dbReference type="NCBIfam" id="TIGR00254">
    <property type="entry name" value="GGDEF"/>
    <property type="match status" value="1"/>
</dbReference>
<name>A0A1T4QQY3_9GAMM</name>
<feature type="transmembrane region" description="Helical" evidence="2">
    <location>
        <begin position="203"/>
        <end position="221"/>
    </location>
</feature>
<dbReference type="InterPro" id="IPR043128">
    <property type="entry name" value="Rev_trsase/Diguanyl_cyclase"/>
</dbReference>
<dbReference type="PANTHER" id="PTHR44757:SF2">
    <property type="entry name" value="BIOFILM ARCHITECTURE MAINTENANCE PROTEIN MBAA"/>
    <property type="match status" value="1"/>
</dbReference>
<dbReference type="InterPro" id="IPR029787">
    <property type="entry name" value="Nucleotide_cyclase"/>
</dbReference>
<dbReference type="PROSITE" id="PS50112">
    <property type="entry name" value="PAS"/>
    <property type="match status" value="2"/>
</dbReference>
<feature type="transmembrane region" description="Helical" evidence="2">
    <location>
        <begin position="169"/>
        <end position="191"/>
    </location>
</feature>
<comment type="cofactor">
    <cofactor evidence="1">
        <name>Mg(2+)</name>
        <dbReference type="ChEBI" id="CHEBI:18420"/>
    </cofactor>
</comment>
<dbReference type="OrthoDB" id="9804951at2"/>
<keyword evidence="8" id="KW-1185">Reference proteome</keyword>
<dbReference type="CDD" id="cd00130">
    <property type="entry name" value="PAS"/>
    <property type="match status" value="2"/>
</dbReference>
<dbReference type="InterPro" id="IPR035965">
    <property type="entry name" value="PAS-like_dom_sf"/>
</dbReference>
<dbReference type="AlphaFoldDB" id="A0A1T4QQY3"/>
<feature type="transmembrane region" description="Helical" evidence="2">
    <location>
        <begin position="64"/>
        <end position="81"/>
    </location>
</feature>
<dbReference type="SUPFAM" id="SSF55073">
    <property type="entry name" value="Nucleotide cyclase"/>
    <property type="match status" value="1"/>
</dbReference>
<dbReference type="Proteomes" id="UP000190061">
    <property type="component" value="Unassembled WGS sequence"/>
</dbReference>
<evidence type="ECO:0000259" key="5">
    <source>
        <dbReference type="PROSITE" id="PS50883"/>
    </source>
</evidence>
<keyword evidence="2" id="KW-0812">Transmembrane</keyword>
<protein>
    <submittedName>
        <fullName evidence="7">PAS domain S-box-containing protein/diguanylate cyclase (GGDEF) domain-containing protein</fullName>
    </submittedName>
</protein>
<dbReference type="Pfam" id="PF00563">
    <property type="entry name" value="EAL"/>
    <property type="match status" value="1"/>
</dbReference>
<gene>
    <name evidence="7" type="ORF">SAMN02745674_01773</name>
</gene>
<feature type="domain" description="PAS" evidence="3">
    <location>
        <begin position="420"/>
        <end position="490"/>
    </location>
</feature>
<feature type="transmembrane region" description="Helical" evidence="2">
    <location>
        <begin position="36"/>
        <end position="57"/>
    </location>
</feature>
<dbReference type="Pfam" id="PF13426">
    <property type="entry name" value="PAS_9"/>
    <property type="match status" value="1"/>
</dbReference>
<accession>A0A1T4QQY3</accession>
<dbReference type="PROSITE" id="PS50113">
    <property type="entry name" value="PAC"/>
    <property type="match status" value="1"/>
</dbReference>
<feature type="domain" description="GGDEF" evidence="6">
    <location>
        <begin position="708"/>
        <end position="841"/>
    </location>
</feature>
<organism evidence="7 8">
    <name type="scientific">Lysobacter spongiicola DSM 21749</name>
    <dbReference type="NCBI Taxonomy" id="1122188"/>
    <lineage>
        <taxon>Bacteria</taxon>
        <taxon>Pseudomonadati</taxon>
        <taxon>Pseudomonadota</taxon>
        <taxon>Gammaproteobacteria</taxon>
        <taxon>Lysobacterales</taxon>
        <taxon>Lysobacteraceae</taxon>
        <taxon>Novilysobacter</taxon>
    </lineage>
</organism>
<dbReference type="InterPro" id="IPR000014">
    <property type="entry name" value="PAS"/>
</dbReference>
<dbReference type="CDD" id="cd01948">
    <property type="entry name" value="EAL"/>
    <property type="match status" value="1"/>
</dbReference>
<feature type="transmembrane region" description="Helical" evidence="2">
    <location>
        <begin position="93"/>
        <end position="114"/>
    </location>
</feature>
<dbReference type="Pfam" id="PF00990">
    <property type="entry name" value="GGDEF"/>
    <property type="match status" value="1"/>
</dbReference>
<evidence type="ECO:0000256" key="1">
    <source>
        <dbReference type="ARBA" id="ARBA00001946"/>
    </source>
</evidence>
<dbReference type="Gene3D" id="3.30.450.20">
    <property type="entry name" value="PAS domain"/>
    <property type="match status" value="3"/>
</dbReference>
<dbReference type="SMART" id="SM00052">
    <property type="entry name" value="EAL"/>
    <property type="match status" value="1"/>
</dbReference>
<dbReference type="InterPro" id="IPR000700">
    <property type="entry name" value="PAS-assoc_C"/>
</dbReference>
<feature type="domain" description="EAL" evidence="5">
    <location>
        <begin position="850"/>
        <end position="1108"/>
    </location>
</feature>
<dbReference type="FunFam" id="3.30.70.270:FF:000001">
    <property type="entry name" value="Diguanylate cyclase domain protein"/>
    <property type="match status" value="1"/>
</dbReference>
<keyword evidence="2" id="KW-1133">Transmembrane helix</keyword>
<dbReference type="STRING" id="1122188.SAMN02745674_01773"/>
<feature type="transmembrane region" description="Helical" evidence="2">
    <location>
        <begin position="12"/>
        <end position="30"/>
    </location>
</feature>
<proteinExistence type="predicted"/>
<keyword evidence="2" id="KW-0472">Membrane</keyword>
<dbReference type="InterPro" id="IPR013656">
    <property type="entry name" value="PAS_4"/>
</dbReference>
<dbReference type="SUPFAM" id="SSF141868">
    <property type="entry name" value="EAL domain-like"/>
    <property type="match status" value="1"/>
</dbReference>
<dbReference type="PANTHER" id="PTHR44757">
    <property type="entry name" value="DIGUANYLATE CYCLASE DGCP"/>
    <property type="match status" value="1"/>
</dbReference>
<dbReference type="Pfam" id="PF08448">
    <property type="entry name" value="PAS_4"/>
    <property type="match status" value="1"/>
</dbReference>
<evidence type="ECO:0000313" key="7">
    <source>
        <dbReference type="EMBL" id="SKA06094.1"/>
    </source>
</evidence>
<dbReference type="RefSeq" id="WP_078758337.1">
    <property type="nucleotide sequence ID" value="NZ_FUXP01000005.1"/>
</dbReference>
<dbReference type="EMBL" id="FUXP01000005">
    <property type="protein sequence ID" value="SKA06094.1"/>
    <property type="molecule type" value="Genomic_DNA"/>
</dbReference>
<feature type="transmembrane region" description="Helical" evidence="2">
    <location>
        <begin position="276"/>
        <end position="295"/>
    </location>
</feature>
<dbReference type="InterPro" id="IPR001633">
    <property type="entry name" value="EAL_dom"/>
</dbReference>
<dbReference type="CDD" id="cd01949">
    <property type="entry name" value="GGDEF"/>
    <property type="match status" value="1"/>
</dbReference>
<evidence type="ECO:0000259" key="3">
    <source>
        <dbReference type="PROSITE" id="PS50112"/>
    </source>
</evidence>
<dbReference type="SMART" id="SM00267">
    <property type="entry name" value="GGDEF"/>
    <property type="match status" value="1"/>
</dbReference>
<dbReference type="PROSITE" id="PS50883">
    <property type="entry name" value="EAL"/>
    <property type="match status" value="1"/>
</dbReference>
<dbReference type="GO" id="GO:0003824">
    <property type="term" value="F:catalytic activity"/>
    <property type="evidence" value="ECO:0007669"/>
    <property type="project" value="UniProtKB-ARBA"/>
</dbReference>
<dbReference type="InterPro" id="IPR052155">
    <property type="entry name" value="Biofilm_reg_signaling"/>
</dbReference>
<dbReference type="SMART" id="SM00091">
    <property type="entry name" value="PAS"/>
    <property type="match status" value="3"/>
</dbReference>
<reference evidence="7 8" key="1">
    <citation type="submission" date="2017-02" db="EMBL/GenBank/DDBJ databases">
        <authorList>
            <person name="Peterson S.W."/>
        </authorList>
    </citation>
    <scope>NUCLEOTIDE SEQUENCE [LARGE SCALE GENOMIC DNA]</scope>
    <source>
        <strain evidence="7 8">DSM 21749</strain>
    </source>
</reference>
<dbReference type="SUPFAM" id="SSF55785">
    <property type="entry name" value="PYP-like sensor domain (PAS domain)"/>
    <property type="match status" value="3"/>
</dbReference>
<evidence type="ECO:0000259" key="6">
    <source>
        <dbReference type="PROSITE" id="PS50887"/>
    </source>
</evidence>
<feature type="domain" description="PAC" evidence="4">
    <location>
        <begin position="624"/>
        <end position="677"/>
    </location>
</feature>
<dbReference type="InterPro" id="IPR035919">
    <property type="entry name" value="EAL_sf"/>
</dbReference>
<evidence type="ECO:0000256" key="2">
    <source>
        <dbReference type="SAM" id="Phobius"/>
    </source>
</evidence>
<feature type="transmembrane region" description="Helical" evidence="2">
    <location>
        <begin position="250"/>
        <end position="270"/>
    </location>
</feature>
<dbReference type="Gene3D" id="3.30.70.270">
    <property type="match status" value="1"/>
</dbReference>
<dbReference type="NCBIfam" id="TIGR00229">
    <property type="entry name" value="sensory_box"/>
    <property type="match status" value="2"/>
</dbReference>
<dbReference type="Gene3D" id="3.20.20.450">
    <property type="entry name" value="EAL domain"/>
    <property type="match status" value="1"/>
</dbReference>
<dbReference type="InterPro" id="IPR000160">
    <property type="entry name" value="GGDEF_dom"/>
</dbReference>
<sequence>MRTEGAATSMAWRLSSIVAVALLLFALGLLRQWADSGWVGAMAAGIGAAALLALLLLRRAGTGWAVAATAAAWIAHAAGWLPDPGSALIPTSVAPALLLGAGPALGAIATFALLRGRRIDPRTAGDVAPLAWTLLAASVVVPLGLALLDWVATLAWLPGATPSTDWQGGLWPTWLGAALGLLPVVPMVLAWCGDEGEGQDPPAYAGSAQAVLAWLPVPLVLGWRPELLVLALLPMVVLAPRLGPRAATALATGIAVTVAVVAVIPGINLSLPPEGLVLPTLLAIIATLPLALLAGQRRASDSLLRRTGEHLRAVTEHSPFLVATLDGQTRHRFANHSYLRWLGRDAAEVIGRSLHEVYGEDAARFAAPIRHVMAGLPQRQQITLSDGRILDARIEPRFSEAGPIDGVHLLAQDASWKADHERGLDAMLSASADPGLVLDSAGGAIRTGPRILALLGAREASLLGKPPSAWLEPEAEAALGAALTRAHDSGEPQVLGRDLGLHARRTDGSSFPVTLRIAPVRAARGFQALVAVHDLEPELAIEQLAAEARTQAESTLAAVGDAIVACDLHGRVTVFNPAAVQLTGWPMQDVLGKPCDEVLRFVDAEDAPLHSLLGMAVKRNTPMRQDDHKLLLRRDGERIAVSEAAAPTRDRFGQANGGVVVLHDVSQSQAQVQSLAHQALHDHLTGLPNRVLLQDRLSQALAQMDRGYKGALLYLDLDHFKPINDRLGHPVGDRVLQEVASRLRACVREDDTVSRQGGDEFVLLLVRLADARDAARVAGKLIEAVEQPIMVDGHELAVSASIGIALFPQDGRDIRTITRQADAALYHAKEAGRGRYRYFTDRTGASAEERMRTEHDLRIALSNGDFLLAWQPQFHLPERRIGGVEALVRWRQLDGNVVLPEEFIPVAEETGLIGQIDEWVLTEACRQCRQWQQDWEARGIAPIPVSVNVSLARFDADRLLAQVRSALDASGLEPRWLEIEFRSAQLFAQGARGQALVAALREMGVGVAADDFGSGESSLGVLAGMGFAALKIDRDFVDALDDDPAAAAVVRAVAGIGQAMGQRVVAKGVANEAQYRALVAAGCTGMQGLMFGAAGSASQLDDLLARDAAALAAG</sequence>